<reference evidence="1" key="1">
    <citation type="submission" date="2022-01" db="EMBL/GenBank/DDBJ databases">
        <title>Gordonia xiamenensis sp. nov., isolated from surface seawater in Xiamen.</title>
        <authorList>
            <person name="He Y.F."/>
        </authorList>
    </citation>
    <scope>NUCLEOTIDE SEQUENCE</scope>
    <source>
        <strain evidence="1">GW1C4-4</strain>
    </source>
</reference>
<sequence>MFDTEVELKTIEVDGMDGGFDGGEEVPVRTLTLPFNCYASEGGSIEATVSRLRRLLWQRQFEWHYETQYSGLRWLKCKRSKSIKVNPKRDWNLDGYALATVEAVALNPNYESESLEVKATNPSAGENTVWIPCWNPTDQKAWPEWAFKPNGTATFSFPDFGFGNEQEIDPTWTPGDHDDRMIVMEDIDQLWSVMAHPLMDPYVKADLSNGDGEMGAVEPLYWIPPYTGSADDPVMLPVTIDGPAGAQVKFTLRRFWSAEMGLH</sequence>
<keyword evidence="2" id="KW-1185">Reference proteome</keyword>
<name>A0ABS9DQ69_9ACTN</name>
<protein>
    <recommendedName>
        <fullName evidence="3">Minor tail protein</fullName>
    </recommendedName>
</protein>
<proteinExistence type="predicted"/>
<dbReference type="EMBL" id="JAKGCU010000038">
    <property type="protein sequence ID" value="MCF3941316.1"/>
    <property type="molecule type" value="Genomic_DNA"/>
</dbReference>
<dbReference type="Proteomes" id="UP001108089">
    <property type="component" value="Unassembled WGS sequence"/>
</dbReference>
<gene>
    <name evidence="1" type="ORF">L1892_23385</name>
</gene>
<evidence type="ECO:0008006" key="3">
    <source>
        <dbReference type="Google" id="ProtNLM"/>
    </source>
</evidence>
<accession>A0ABS9DQ69</accession>
<evidence type="ECO:0000313" key="1">
    <source>
        <dbReference type="EMBL" id="MCF3941316.1"/>
    </source>
</evidence>
<organism evidence="1 2">
    <name type="scientific">Gordonia tangerina</name>
    <dbReference type="NCBI Taxonomy" id="2911060"/>
    <lineage>
        <taxon>Bacteria</taxon>
        <taxon>Bacillati</taxon>
        <taxon>Actinomycetota</taxon>
        <taxon>Actinomycetes</taxon>
        <taxon>Mycobacteriales</taxon>
        <taxon>Gordoniaceae</taxon>
        <taxon>Gordonia</taxon>
    </lineage>
</organism>
<evidence type="ECO:0000313" key="2">
    <source>
        <dbReference type="Proteomes" id="UP001108089"/>
    </source>
</evidence>
<comment type="caution">
    <text evidence="1">The sequence shown here is derived from an EMBL/GenBank/DDBJ whole genome shotgun (WGS) entry which is preliminary data.</text>
</comment>